<organism evidence="1 2">
    <name type="scientific">Allocoleopsis franciscana PCC 7113</name>
    <dbReference type="NCBI Taxonomy" id="1173027"/>
    <lineage>
        <taxon>Bacteria</taxon>
        <taxon>Bacillati</taxon>
        <taxon>Cyanobacteriota</taxon>
        <taxon>Cyanophyceae</taxon>
        <taxon>Coleofasciculales</taxon>
        <taxon>Coleofasciculaceae</taxon>
        <taxon>Allocoleopsis</taxon>
        <taxon>Allocoleopsis franciscana</taxon>
    </lineage>
</organism>
<accession>K9W9Z4</accession>
<dbReference type="AlphaFoldDB" id="K9W9Z4"/>
<dbReference type="Proteomes" id="UP000010471">
    <property type="component" value="Chromosome"/>
</dbReference>
<dbReference type="KEGG" id="mic:Mic7113_0714"/>
<proteinExistence type="predicted"/>
<dbReference type="eggNOG" id="ENOG50337SN">
    <property type="taxonomic scope" value="Bacteria"/>
</dbReference>
<dbReference type="HOGENOM" id="CLU_177748_1_1_3"/>
<dbReference type="RefSeq" id="WP_015180789.1">
    <property type="nucleotide sequence ID" value="NC_019738.1"/>
</dbReference>
<evidence type="ECO:0000313" key="2">
    <source>
        <dbReference type="Proteomes" id="UP000010471"/>
    </source>
</evidence>
<dbReference type="STRING" id="1173027.Mic7113_0714"/>
<evidence type="ECO:0000313" key="1">
    <source>
        <dbReference type="EMBL" id="AFZ16626.1"/>
    </source>
</evidence>
<dbReference type="EMBL" id="CP003630">
    <property type="protein sequence ID" value="AFZ16626.1"/>
    <property type="molecule type" value="Genomic_DNA"/>
</dbReference>
<reference evidence="1 2" key="1">
    <citation type="submission" date="2012-06" db="EMBL/GenBank/DDBJ databases">
        <title>Finished chromosome of genome of Microcoleus sp. PCC 7113.</title>
        <authorList>
            <consortium name="US DOE Joint Genome Institute"/>
            <person name="Gugger M."/>
            <person name="Coursin T."/>
            <person name="Rippka R."/>
            <person name="Tandeau De Marsac N."/>
            <person name="Huntemann M."/>
            <person name="Wei C.-L."/>
            <person name="Han J."/>
            <person name="Detter J.C."/>
            <person name="Han C."/>
            <person name="Tapia R."/>
            <person name="Chen A."/>
            <person name="Kyrpides N."/>
            <person name="Mavromatis K."/>
            <person name="Markowitz V."/>
            <person name="Szeto E."/>
            <person name="Ivanova N."/>
            <person name="Pagani I."/>
            <person name="Pati A."/>
            <person name="Goodwin L."/>
            <person name="Nordberg H.P."/>
            <person name="Cantor M.N."/>
            <person name="Hua S.X."/>
            <person name="Woyke T."/>
            <person name="Kerfeld C.A."/>
        </authorList>
    </citation>
    <scope>NUCLEOTIDE SEQUENCE [LARGE SCALE GENOMIC DNA]</scope>
    <source>
        <strain evidence="1 2">PCC 7113</strain>
    </source>
</reference>
<gene>
    <name evidence="1" type="ORF">Mic7113_0714</name>
</gene>
<keyword evidence="2" id="KW-1185">Reference proteome</keyword>
<name>K9W9Z4_9CYAN</name>
<protein>
    <submittedName>
        <fullName evidence="1">Uncharacterized protein</fullName>
    </submittedName>
</protein>
<sequence length="61" mass="7098">MSYKERLQAWTIVRLLPDMQRTIVGRFRHRSDADGHVHFLRQQIPNASFVVVFDSQSGIEG</sequence>